<keyword evidence="3" id="KW-1185">Reference proteome</keyword>
<evidence type="ECO:0000313" key="2">
    <source>
        <dbReference type="EMBL" id="MFC4717757.1"/>
    </source>
</evidence>
<accession>A0ABV9MP43</accession>
<keyword evidence="1" id="KW-0175">Coiled coil</keyword>
<feature type="coiled-coil region" evidence="1">
    <location>
        <begin position="128"/>
        <end position="155"/>
    </location>
</feature>
<organism evidence="2 3">
    <name type="scientific">Glutamicibacter bergerei</name>
    <dbReference type="NCBI Taxonomy" id="256702"/>
    <lineage>
        <taxon>Bacteria</taxon>
        <taxon>Bacillati</taxon>
        <taxon>Actinomycetota</taxon>
        <taxon>Actinomycetes</taxon>
        <taxon>Micrococcales</taxon>
        <taxon>Micrococcaceae</taxon>
        <taxon>Glutamicibacter</taxon>
    </lineage>
</organism>
<protein>
    <submittedName>
        <fullName evidence="2">Uncharacterized protein</fullName>
    </submittedName>
</protein>
<dbReference type="EMBL" id="JBHSHE010000082">
    <property type="protein sequence ID" value="MFC4717757.1"/>
    <property type="molecule type" value="Genomic_DNA"/>
</dbReference>
<dbReference type="RefSeq" id="WP_096257614.1">
    <property type="nucleotide sequence ID" value="NZ_BAAAVQ010000005.1"/>
</dbReference>
<sequence length="170" mass="19502">MRLYKAVITDIPAEAKVNFWKHFPELSAIDDSPEEWGYSTWDFAETLIQNPDWKPIGWEKFINEMAERGDCQWAVDLAVDSYPFVWPNMGGMFQSRSAARARAKRAERWGATVTIMEAEVSEFVPVAEANARRKIQAMNERADRLQSKVDLIRTQSEFVAIKAGINDLPF</sequence>
<name>A0ABV9MP43_9MICC</name>
<evidence type="ECO:0000256" key="1">
    <source>
        <dbReference type="SAM" id="Coils"/>
    </source>
</evidence>
<comment type="caution">
    <text evidence="2">The sequence shown here is derived from an EMBL/GenBank/DDBJ whole genome shotgun (WGS) entry which is preliminary data.</text>
</comment>
<dbReference type="Proteomes" id="UP001595884">
    <property type="component" value="Unassembled WGS sequence"/>
</dbReference>
<evidence type="ECO:0000313" key="3">
    <source>
        <dbReference type="Proteomes" id="UP001595884"/>
    </source>
</evidence>
<proteinExistence type="predicted"/>
<gene>
    <name evidence="2" type="ORF">ACFO7V_16670</name>
</gene>
<reference evidence="3" key="1">
    <citation type="journal article" date="2019" name="Int. J. Syst. Evol. Microbiol.">
        <title>The Global Catalogue of Microorganisms (GCM) 10K type strain sequencing project: providing services to taxonomists for standard genome sequencing and annotation.</title>
        <authorList>
            <consortium name="The Broad Institute Genomics Platform"/>
            <consortium name="The Broad Institute Genome Sequencing Center for Infectious Disease"/>
            <person name="Wu L."/>
            <person name="Ma J."/>
        </authorList>
    </citation>
    <scope>NUCLEOTIDE SEQUENCE [LARGE SCALE GENOMIC DNA]</scope>
    <source>
        <strain evidence="3">CGMCC 1.12849</strain>
    </source>
</reference>